<evidence type="ECO:0000256" key="1">
    <source>
        <dbReference type="SAM" id="MobiDB-lite"/>
    </source>
</evidence>
<keyword evidence="2" id="KW-0732">Signal</keyword>
<dbReference type="PROSITE" id="PS51257">
    <property type="entry name" value="PROKAR_LIPOPROTEIN"/>
    <property type="match status" value="1"/>
</dbReference>
<dbReference type="AlphaFoldDB" id="A0A6I4RGK1"/>
<feature type="chain" id="PRO_5039366470" description="DUF6287 domain-containing protein" evidence="2">
    <location>
        <begin position="24"/>
        <end position="378"/>
    </location>
</feature>
<feature type="domain" description="DUF6287" evidence="3">
    <location>
        <begin position="254"/>
        <end position="286"/>
    </location>
</feature>
<evidence type="ECO:0000313" key="7">
    <source>
        <dbReference type="Proteomes" id="UP000435423"/>
    </source>
</evidence>
<dbReference type="EMBL" id="WUBJ01000011">
    <property type="protein sequence ID" value="MWV57030.1"/>
    <property type="molecule type" value="Genomic_DNA"/>
</dbReference>
<keyword evidence="6" id="KW-1185">Reference proteome</keyword>
<feature type="region of interest" description="Disordered" evidence="1">
    <location>
        <begin position="31"/>
        <end position="55"/>
    </location>
</feature>
<evidence type="ECO:0000313" key="4">
    <source>
        <dbReference type="EMBL" id="MTB65056.1"/>
    </source>
</evidence>
<dbReference type="InterPro" id="IPR046254">
    <property type="entry name" value="DUF6287"/>
</dbReference>
<evidence type="ECO:0000313" key="5">
    <source>
        <dbReference type="EMBL" id="MWV57030.1"/>
    </source>
</evidence>
<dbReference type="Proteomes" id="UP000435060">
    <property type="component" value="Unassembled WGS sequence"/>
</dbReference>
<reference evidence="5 7" key="1">
    <citation type="submission" date="2019-10" db="EMBL/GenBank/DDBJ databases">
        <title>Streptococcis sp, isolated from the respiratory tract of Marmot.</title>
        <authorList>
            <person name="Zhang G."/>
        </authorList>
    </citation>
    <scope>NUCLEOTIDE SEQUENCE [LARGE SCALE GENOMIC DNA]</scope>
    <source>
        <strain evidence="7">zg-70</strain>
        <strain evidence="5">Zg-70</strain>
    </source>
</reference>
<reference evidence="4 6" key="2">
    <citation type="submission" date="2019-11" db="EMBL/GenBank/DDBJ databases">
        <title>Streptococcis sp. isolated from the respiratory tract of Marmot.</title>
        <authorList>
            <person name="Zhang G."/>
        </authorList>
    </citation>
    <scope>NUCLEOTIDE SEQUENCE [LARGE SCALE GENOMIC DNA]</scope>
    <source>
        <strain evidence="6">zg-86</strain>
        <strain evidence="4">Zg-86</strain>
    </source>
</reference>
<proteinExistence type="predicted"/>
<evidence type="ECO:0000259" key="3">
    <source>
        <dbReference type="Pfam" id="PF19804"/>
    </source>
</evidence>
<feature type="signal peptide" evidence="2">
    <location>
        <begin position="1"/>
        <end position="23"/>
    </location>
</feature>
<name>A0A6I4RGK1_9STRE</name>
<sequence length="378" mass="41250">MKQIAKLSHLALISLLTSALLTACTTNKVSQTSTSEQTSQSTATSGEVKKSTPKNDKKSYASIFEDYQKILEYNATYHTNLAHIQELLGSLNIELNSWVIESALYSPDRLRYTFLDVNQDGQNELLVGSSGENQQIFPVALYYLENKTPNLLAEGFVAGHGGARNAFTIYQNGDVVTASWSSGTGAGTATLYQFSTNSPQPKQGNQTEFQLGQDKLDQLFGKSKAEELDLTALNWASFETPQKPASAIDTTAKNMDINAVSAGDFSSLAGTWKNGKGRVLTIQTDGTVNYQDVPDRNYHINLNYANIENGQLTAGIRNPDAMASAIVPTVFIPKGVAITPIAENASDPTDQTKDRLFSTQYLMPADILAQEVFYRVEE</sequence>
<organism evidence="5 7">
    <name type="scientific">Streptococcus zhangguiae</name>
    <dbReference type="NCBI Taxonomy" id="2664091"/>
    <lineage>
        <taxon>Bacteria</taxon>
        <taxon>Bacillati</taxon>
        <taxon>Bacillota</taxon>
        <taxon>Bacilli</taxon>
        <taxon>Lactobacillales</taxon>
        <taxon>Streptococcaceae</taxon>
        <taxon>Streptococcus</taxon>
    </lineage>
</organism>
<dbReference type="Pfam" id="PF19804">
    <property type="entry name" value="DUF6287"/>
    <property type="match status" value="1"/>
</dbReference>
<dbReference type="Proteomes" id="UP000435423">
    <property type="component" value="Unassembled WGS sequence"/>
</dbReference>
<gene>
    <name evidence="4" type="ORF">GGG87_08615</name>
    <name evidence="5" type="ORF">GGH11_08575</name>
</gene>
<feature type="compositionally biased region" description="Low complexity" evidence="1">
    <location>
        <begin position="31"/>
        <end position="45"/>
    </location>
</feature>
<protein>
    <recommendedName>
        <fullName evidence="3">DUF6287 domain-containing protein</fullName>
    </recommendedName>
</protein>
<evidence type="ECO:0000256" key="2">
    <source>
        <dbReference type="SAM" id="SignalP"/>
    </source>
</evidence>
<dbReference type="EMBL" id="WLCG01000012">
    <property type="protein sequence ID" value="MTB65056.1"/>
    <property type="molecule type" value="Genomic_DNA"/>
</dbReference>
<dbReference type="RefSeq" id="WP_154608888.1">
    <property type="nucleotide sequence ID" value="NZ_CP072115.1"/>
</dbReference>
<evidence type="ECO:0000313" key="6">
    <source>
        <dbReference type="Proteomes" id="UP000435060"/>
    </source>
</evidence>
<comment type="caution">
    <text evidence="5">The sequence shown here is derived from an EMBL/GenBank/DDBJ whole genome shotgun (WGS) entry which is preliminary data.</text>
</comment>
<accession>A0A6I4RGK1</accession>